<evidence type="ECO:0000313" key="2">
    <source>
        <dbReference type="EMBL" id="KJV79272.1"/>
    </source>
</evidence>
<reference evidence="2 3" key="1">
    <citation type="submission" date="2015-01" db="EMBL/GenBank/DDBJ databases">
        <title>Genome Sequencing of Rickettsiales.</title>
        <authorList>
            <person name="Daugherty S.C."/>
            <person name="Su Q."/>
            <person name="Abolude K."/>
            <person name="Beier-Sexton M."/>
            <person name="Carlyon J.A."/>
            <person name="Carter R."/>
            <person name="Day N.P."/>
            <person name="Dumler S.J."/>
            <person name="Dyachenko V."/>
            <person name="Godinez A."/>
            <person name="Kurtti T.J."/>
            <person name="Lichay M."/>
            <person name="Mullins K.E."/>
            <person name="Ott S."/>
            <person name="Pappas-Brown V."/>
            <person name="Paris D.H."/>
            <person name="Patel P."/>
            <person name="Richards A.L."/>
            <person name="Sadzewicz L."/>
            <person name="Sears K."/>
            <person name="Seidman D."/>
            <person name="Sengamalay N."/>
            <person name="Stenos J."/>
            <person name="Tallon L.J."/>
            <person name="Vincent G."/>
            <person name="Fraser C.M."/>
            <person name="Munderloh U."/>
            <person name="Dunning-Hotopp J.C."/>
        </authorList>
    </citation>
    <scope>NUCLEOTIDE SEQUENCE [LARGE SCALE GENOMIC DNA]</scope>
    <source>
        <strain evidence="2 3">Ect</strain>
    </source>
</reference>
<keyword evidence="1" id="KW-0472">Membrane</keyword>
<dbReference type="AlphaFoldDB" id="A0A0F3PH50"/>
<keyword evidence="1" id="KW-0812">Transmembrane</keyword>
<proteinExistence type="predicted"/>
<evidence type="ECO:0000256" key="1">
    <source>
        <dbReference type="SAM" id="Phobius"/>
    </source>
</evidence>
<comment type="caution">
    <text evidence="2">The sequence shown here is derived from an EMBL/GenBank/DDBJ whole genome shotgun (WGS) entry which is preliminary data.</text>
</comment>
<name>A0A0F3PH50_RICRH</name>
<organism evidence="2 3">
    <name type="scientific">Rickettsia rhipicephali str. Ect</name>
    <dbReference type="NCBI Taxonomy" id="1359199"/>
    <lineage>
        <taxon>Bacteria</taxon>
        <taxon>Pseudomonadati</taxon>
        <taxon>Pseudomonadota</taxon>
        <taxon>Alphaproteobacteria</taxon>
        <taxon>Rickettsiales</taxon>
        <taxon>Rickettsiaceae</taxon>
        <taxon>Rickettsieae</taxon>
        <taxon>Rickettsia</taxon>
        <taxon>spotted fever group</taxon>
    </lineage>
</organism>
<accession>A0A0F3PH50</accession>
<evidence type="ECO:0000313" key="3">
    <source>
        <dbReference type="Proteomes" id="UP000033591"/>
    </source>
</evidence>
<feature type="transmembrane region" description="Helical" evidence="1">
    <location>
        <begin position="30"/>
        <end position="51"/>
    </location>
</feature>
<dbReference type="PATRIC" id="fig|1359199.3.peg.774"/>
<dbReference type="Proteomes" id="UP000033591">
    <property type="component" value="Unassembled WGS sequence"/>
</dbReference>
<sequence>MSFAVSSIHCEHYRVHQTILHIPLLDLKLALNPLLFFASIIAIGLLLLLSYKI</sequence>
<dbReference type="EMBL" id="LAOC01000001">
    <property type="protein sequence ID" value="KJV79272.1"/>
    <property type="molecule type" value="Genomic_DNA"/>
</dbReference>
<protein>
    <submittedName>
        <fullName evidence="2">Uncharacterized protein</fullName>
    </submittedName>
</protein>
<keyword evidence="1" id="KW-1133">Transmembrane helix</keyword>
<gene>
    <name evidence="2" type="ORF">RMAECT_0787</name>
</gene>